<feature type="domain" description="Protein kinase" evidence="6">
    <location>
        <begin position="21"/>
        <end position="322"/>
    </location>
</feature>
<dbReference type="PROSITE" id="PS00108">
    <property type="entry name" value="PROTEIN_KINASE_ST"/>
    <property type="match status" value="1"/>
</dbReference>
<evidence type="ECO:0000313" key="7">
    <source>
        <dbReference type="EMBL" id="SCU71374.1"/>
    </source>
</evidence>
<dbReference type="GO" id="GO:0007165">
    <property type="term" value="P:signal transduction"/>
    <property type="evidence" value="ECO:0007669"/>
    <property type="project" value="TreeGrafter"/>
</dbReference>
<comment type="similarity">
    <text evidence="1">Belongs to the protein kinase superfamily. CMGC Ser/Thr protein kinase family. CDC2/CDKX subfamily.</text>
</comment>
<dbReference type="RefSeq" id="XP_067082047.1">
    <property type="nucleotide sequence ID" value="XM_067225946.1"/>
</dbReference>
<dbReference type="GO" id="GO:0000307">
    <property type="term" value="C:cyclin-dependent protein kinase holoenzyme complex"/>
    <property type="evidence" value="ECO:0007669"/>
    <property type="project" value="TreeGrafter"/>
</dbReference>
<keyword evidence="8" id="KW-1185">Reference proteome</keyword>
<dbReference type="PANTHER" id="PTHR24056:SF417">
    <property type="entry name" value="CONTROL PROTEIN 2 HOMOLOG 6, PUTATIVE-RELATED"/>
    <property type="match status" value="1"/>
</dbReference>
<dbReference type="GeneID" id="92376895"/>
<dbReference type="SMR" id="A0A1G4IG55"/>
<reference evidence="7" key="1">
    <citation type="submission" date="2016-09" db="EMBL/GenBank/DDBJ databases">
        <authorList>
            <person name="Hebert L."/>
            <person name="Moumen B."/>
        </authorList>
    </citation>
    <scope>NUCLEOTIDE SEQUENCE [LARGE SCALE GENOMIC DNA]</scope>
    <source>
        <strain evidence="7">OVI</strain>
    </source>
</reference>
<dbReference type="FunFam" id="3.30.200.20:FF:000821">
    <property type="entry name" value="Cdc2-related kinase 6, putative"/>
    <property type="match status" value="1"/>
</dbReference>
<dbReference type="PANTHER" id="PTHR24056">
    <property type="entry name" value="CELL DIVISION PROTEIN KINASE"/>
    <property type="match status" value="1"/>
</dbReference>
<dbReference type="FunFam" id="1.10.510.10:FF:000611">
    <property type="entry name" value="CMGC family protein kinase"/>
    <property type="match status" value="1"/>
</dbReference>
<dbReference type="GO" id="GO:0005634">
    <property type="term" value="C:nucleus"/>
    <property type="evidence" value="ECO:0007669"/>
    <property type="project" value="TreeGrafter"/>
</dbReference>
<evidence type="ECO:0000256" key="4">
    <source>
        <dbReference type="PROSITE-ProRule" id="PRU10141"/>
    </source>
</evidence>
<dbReference type="SUPFAM" id="SSF56112">
    <property type="entry name" value="Protein kinase-like (PK-like)"/>
    <property type="match status" value="1"/>
</dbReference>
<dbReference type="Pfam" id="PF00069">
    <property type="entry name" value="Pkinase"/>
    <property type="match status" value="1"/>
</dbReference>
<keyword evidence="7" id="KW-0808">Transferase</keyword>
<dbReference type="EC" id="2.7.1.-" evidence="7"/>
<dbReference type="GO" id="GO:0030332">
    <property type="term" value="F:cyclin binding"/>
    <property type="evidence" value="ECO:0007669"/>
    <property type="project" value="TreeGrafter"/>
</dbReference>
<dbReference type="Gene3D" id="3.30.200.20">
    <property type="entry name" value="Phosphorylase Kinase, domain 1"/>
    <property type="match status" value="1"/>
</dbReference>
<dbReference type="Gene3D" id="1.10.510.10">
    <property type="entry name" value="Transferase(Phosphotransferase) domain 1"/>
    <property type="match status" value="1"/>
</dbReference>
<dbReference type="PROSITE" id="PS50011">
    <property type="entry name" value="PROTEIN_KINASE_DOM"/>
    <property type="match status" value="1"/>
</dbReference>
<keyword evidence="5" id="KW-0723">Serine/threonine-protein kinase</keyword>
<dbReference type="InterPro" id="IPR011009">
    <property type="entry name" value="Kinase-like_dom_sf"/>
</dbReference>
<sequence length="325" mass="36729">MSDTLSSKLDDVDADVLRGAYEPVAIIGEGTYGVVFRARGVASGAEFAIKKLRSDKLKEGVPATTLREVTLLHEMSDNPNVVRLLDVLCSKRRVYLVFELLNEDLRSFIRRNYPQPPATASSSVVPLRLVKNFTCQMLHALWRCHQNRIIHRDLKPANVLLGVKKSTRNDGEDSYILKLADFGLARTYEMTLLTYTKEVMTLWYRAPEILLGERHYTPAADVWSVGCIVLEMIVGCPVFRGESNRDQLDRIFYTVGTPTEETWAGVAMMPGYDKATKIYKVAPLHERLPTFDKEAVQFVAFLLQVNPKSRPTIPTILQHPFLQGD</sequence>
<dbReference type="EMBL" id="CZPT02001622">
    <property type="protein sequence ID" value="SCU71374.1"/>
    <property type="molecule type" value="Genomic_DNA"/>
</dbReference>
<keyword evidence="7" id="KW-0418">Kinase</keyword>
<evidence type="ECO:0000313" key="8">
    <source>
        <dbReference type="Proteomes" id="UP000195570"/>
    </source>
</evidence>
<dbReference type="InterPro" id="IPR000719">
    <property type="entry name" value="Prot_kinase_dom"/>
</dbReference>
<dbReference type="InterPro" id="IPR008271">
    <property type="entry name" value="Ser/Thr_kinase_AS"/>
</dbReference>
<dbReference type="GO" id="GO:0005524">
    <property type="term" value="F:ATP binding"/>
    <property type="evidence" value="ECO:0007669"/>
    <property type="project" value="UniProtKB-UniRule"/>
</dbReference>
<name>A0A1G4IG55_TRYEQ</name>
<dbReference type="CDD" id="cd07829">
    <property type="entry name" value="STKc_CDK_like"/>
    <property type="match status" value="1"/>
</dbReference>
<comment type="caution">
    <text evidence="7">The sequence shown here is derived from an EMBL/GenBank/DDBJ whole genome shotgun (WGS) entry which is preliminary data.</text>
</comment>
<dbReference type="GO" id="GO:0010468">
    <property type="term" value="P:regulation of gene expression"/>
    <property type="evidence" value="ECO:0007669"/>
    <property type="project" value="TreeGrafter"/>
</dbReference>
<dbReference type="PROSITE" id="PS00107">
    <property type="entry name" value="PROTEIN_KINASE_ATP"/>
    <property type="match status" value="1"/>
</dbReference>
<evidence type="ECO:0000256" key="5">
    <source>
        <dbReference type="RuleBase" id="RU000304"/>
    </source>
</evidence>
<evidence type="ECO:0000256" key="3">
    <source>
        <dbReference type="ARBA" id="ARBA00022840"/>
    </source>
</evidence>
<dbReference type="GO" id="GO:0005737">
    <property type="term" value="C:cytoplasm"/>
    <property type="evidence" value="ECO:0007669"/>
    <property type="project" value="TreeGrafter"/>
</dbReference>
<dbReference type="GO" id="GO:0010389">
    <property type="term" value="P:regulation of G2/M transition of mitotic cell cycle"/>
    <property type="evidence" value="ECO:0007669"/>
    <property type="project" value="TreeGrafter"/>
</dbReference>
<dbReference type="AlphaFoldDB" id="A0A1G4IG55"/>
<accession>A0A1G4IG55</accession>
<protein>
    <submittedName>
        <fullName evidence="7">Cdc2-related kinase 6, putative</fullName>
        <ecNumber evidence="7">2.7.1.-</ecNumber>
    </submittedName>
</protein>
<dbReference type="SMART" id="SM00220">
    <property type="entry name" value="S_TKc"/>
    <property type="match status" value="1"/>
</dbReference>
<dbReference type="GO" id="GO:0004693">
    <property type="term" value="F:cyclin-dependent protein serine/threonine kinase activity"/>
    <property type="evidence" value="ECO:0007669"/>
    <property type="project" value="TreeGrafter"/>
</dbReference>
<evidence type="ECO:0000256" key="1">
    <source>
        <dbReference type="ARBA" id="ARBA00006485"/>
    </source>
</evidence>
<evidence type="ECO:0000259" key="6">
    <source>
        <dbReference type="PROSITE" id="PS50011"/>
    </source>
</evidence>
<organism evidence="7 8">
    <name type="scientific">Trypanosoma equiperdum</name>
    <dbReference type="NCBI Taxonomy" id="5694"/>
    <lineage>
        <taxon>Eukaryota</taxon>
        <taxon>Discoba</taxon>
        <taxon>Euglenozoa</taxon>
        <taxon>Kinetoplastea</taxon>
        <taxon>Metakinetoplastina</taxon>
        <taxon>Trypanosomatida</taxon>
        <taxon>Trypanosomatidae</taxon>
        <taxon>Trypanosoma</taxon>
    </lineage>
</organism>
<evidence type="ECO:0000256" key="2">
    <source>
        <dbReference type="ARBA" id="ARBA00022741"/>
    </source>
</evidence>
<dbReference type="GO" id="GO:0000082">
    <property type="term" value="P:G1/S transition of mitotic cell cycle"/>
    <property type="evidence" value="ECO:0007669"/>
    <property type="project" value="TreeGrafter"/>
</dbReference>
<keyword evidence="2 4" id="KW-0547">Nucleotide-binding</keyword>
<gene>
    <name evidence="7" type="ORF">TEOVI_000295500</name>
</gene>
<dbReference type="VEuPathDB" id="TriTrypDB:TEOVI_000295500"/>
<feature type="binding site" evidence="4">
    <location>
        <position position="51"/>
    </location>
    <ligand>
        <name>ATP</name>
        <dbReference type="ChEBI" id="CHEBI:30616"/>
    </ligand>
</feature>
<proteinExistence type="inferred from homology"/>
<keyword evidence="3 4" id="KW-0067">ATP-binding</keyword>
<dbReference type="Proteomes" id="UP000195570">
    <property type="component" value="Unassembled WGS sequence"/>
</dbReference>
<dbReference type="InterPro" id="IPR017441">
    <property type="entry name" value="Protein_kinase_ATP_BS"/>
</dbReference>
<dbReference type="InterPro" id="IPR050108">
    <property type="entry name" value="CDK"/>
</dbReference>